<dbReference type="PANTHER" id="PTHR11091">
    <property type="entry name" value="OXIDOREDUCTASE-RELATED"/>
    <property type="match status" value="1"/>
</dbReference>
<dbReference type="Proteomes" id="UP000287969">
    <property type="component" value="Chromosome"/>
</dbReference>
<dbReference type="SUPFAM" id="SSF89733">
    <property type="entry name" value="L-sulfolactate dehydrogenase-like"/>
    <property type="match status" value="1"/>
</dbReference>
<evidence type="ECO:0000256" key="2">
    <source>
        <dbReference type="ARBA" id="ARBA00023002"/>
    </source>
</evidence>
<dbReference type="GO" id="GO:0016491">
    <property type="term" value="F:oxidoreductase activity"/>
    <property type="evidence" value="ECO:0007669"/>
    <property type="project" value="UniProtKB-KW"/>
</dbReference>
<dbReference type="InterPro" id="IPR043144">
    <property type="entry name" value="Mal/L-sulf/L-lact_DH-like_ah"/>
</dbReference>
<dbReference type="PANTHER" id="PTHR11091:SF0">
    <property type="entry name" value="MALATE DEHYDROGENASE"/>
    <property type="match status" value="1"/>
</dbReference>
<dbReference type="InterPro" id="IPR036111">
    <property type="entry name" value="Mal/L-sulfo/L-lacto_DH-like_sf"/>
</dbReference>
<dbReference type="Gene3D" id="3.30.1370.60">
    <property type="entry name" value="Hypothetical oxidoreductase yiak, domain 2"/>
    <property type="match status" value="1"/>
</dbReference>
<keyword evidence="2" id="KW-0560">Oxidoreductase</keyword>
<organism evidence="3 4">
    <name type="scientific">Acidilutibacter cellobiosedens</name>
    <dbReference type="NCBI Taxonomy" id="2507161"/>
    <lineage>
        <taxon>Bacteria</taxon>
        <taxon>Bacillati</taxon>
        <taxon>Bacillota</taxon>
        <taxon>Tissierellia</taxon>
        <taxon>Tissierellales</taxon>
        <taxon>Acidilutibacteraceae</taxon>
        <taxon>Acidilutibacter</taxon>
    </lineage>
</organism>
<dbReference type="KEGG" id="spoa:EQM13_02340"/>
<evidence type="ECO:0000313" key="4">
    <source>
        <dbReference type="Proteomes" id="UP000287969"/>
    </source>
</evidence>
<dbReference type="InterPro" id="IPR043143">
    <property type="entry name" value="Mal/L-sulf/L-lact_DH-like_NADP"/>
</dbReference>
<evidence type="ECO:0000256" key="1">
    <source>
        <dbReference type="ARBA" id="ARBA00006056"/>
    </source>
</evidence>
<dbReference type="RefSeq" id="WP_128751851.1">
    <property type="nucleotide sequence ID" value="NZ_CP035282.1"/>
</dbReference>
<gene>
    <name evidence="3" type="ORF">EQM13_02340</name>
</gene>
<accession>A0A410Q926</accession>
<name>A0A410Q926_9FIRM</name>
<comment type="similarity">
    <text evidence="1">Belongs to the LDH2/MDH2 oxidoreductase family.</text>
</comment>
<protein>
    <submittedName>
        <fullName evidence="3">Ldh family oxidoreductase</fullName>
    </submittedName>
</protein>
<proteinExistence type="inferred from homology"/>
<dbReference type="OrthoDB" id="9769447at2"/>
<dbReference type="InterPro" id="IPR003767">
    <property type="entry name" value="Malate/L-lactate_DH-like"/>
</dbReference>
<dbReference type="AlphaFoldDB" id="A0A410Q926"/>
<dbReference type="Gene3D" id="1.10.1530.10">
    <property type="match status" value="1"/>
</dbReference>
<sequence length="343" mass="37005">MATLSSEEIYSIVKESLRAVGTSKAAAEAVAETTCQAELRGISSHGLQMIPVYVERILEGGIQGKAEPTVSTGGDNIHIIDGNGCCGQLAAKKAMELVIEEVKKNRVSVVGVKNTNHCGMLAYYTENISKEYSIAFMCTNTNPNVAAFGGAEKVLGTNPFSVALPWDKESIVIDMATTSIAKGKIYEYAMKGISIPEGYALDKDGKATTDANEALNGTLLPFGGHKGYALSILVEILAGVITGGGFSKNVFSLHSDISKQQNVGMFLMGIPIEPLMGEKMYKERIKEFVSIIKGSKLAVGFNEIYMPGEIEANRRKDRLRNGIEVNDDIIEKLKQIINSKKIL</sequence>
<dbReference type="Pfam" id="PF02615">
    <property type="entry name" value="Ldh_2"/>
    <property type="match status" value="1"/>
</dbReference>
<keyword evidence="4" id="KW-1185">Reference proteome</keyword>
<dbReference type="EMBL" id="CP035282">
    <property type="protein sequence ID" value="QAT60492.1"/>
    <property type="molecule type" value="Genomic_DNA"/>
</dbReference>
<evidence type="ECO:0000313" key="3">
    <source>
        <dbReference type="EMBL" id="QAT60492.1"/>
    </source>
</evidence>
<reference evidence="4" key="1">
    <citation type="submission" date="2019-01" db="EMBL/GenBank/DDBJ databases">
        <title>Draft genomes of a novel of Sporanaerobacter strains.</title>
        <authorList>
            <person name="Ma S."/>
        </authorList>
    </citation>
    <scope>NUCLEOTIDE SEQUENCE [LARGE SCALE GENOMIC DNA]</scope>
    <source>
        <strain evidence="4">NJN-17</strain>
    </source>
</reference>